<dbReference type="Proteomes" id="UP000499080">
    <property type="component" value="Unassembled WGS sequence"/>
</dbReference>
<keyword evidence="2" id="KW-1185">Reference proteome</keyword>
<dbReference type="OrthoDB" id="10361516at2759"/>
<dbReference type="AlphaFoldDB" id="A0A4Y2BLZ8"/>
<organism evidence="1 2">
    <name type="scientific">Araneus ventricosus</name>
    <name type="common">Orbweaver spider</name>
    <name type="synonym">Epeira ventricosa</name>
    <dbReference type="NCBI Taxonomy" id="182803"/>
    <lineage>
        <taxon>Eukaryota</taxon>
        <taxon>Metazoa</taxon>
        <taxon>Ecdysozoa</taxon>
        <taxon>Arthropoda</taxon>
        <taxon>Chelicerata</taxon>
        <taxon>Arachnida</taxon>
        <taxon>Araneae</taxon>
        <taxon>Araneomorphae</taxon>
        <taxon>Entelegynae</taxon>
        <taxon>Araneoidea</taxon>
        <taxon>Araneidae</taxon>
        <taxon>Araneus</taxon>
    </lineage>
</organism>
<comment type="caution">
    <text evidence="1">The sequence shown here is derived from an EMBL/GenBank/DDBJ whole genome shotgun (WGS) entry which is preliminary data.</text>
</comment>
<proteinExistence type="predicted"/>
<dbReference type="EMBL" id="BGPR01000092">
    <property type="protein sequence ID" value="GBL93250.1"/>
    <property type="molecule type" value="Genomic_DNA"/>
</dbReference>
<reference evidence="1 2" key="1">
    <citation type="journal article" date="2019" name="Sci. Rep.">
        <title>Orb-weaving spider Araneus ventricosus genome elucidates the spidroin gene catalogue.</title>
        <authorList>
            <person name="Kono N."/>
            <person name="Nakamura H."/>
            <person name="Ohtoshi R."/>
            <person name="Moran D.A.P."/>
            <person name="Shinohara A."/>
            <person name="Yoshida Y."/>
            <person name="Fujiwara M."/>
            <person name="Mori M."/>
            <person name="Tomita M."/>
            <person name="Arakawa K."/>
        </authorList>
    </citation>
    <scope>NUCLEOTIDE SEQUENCE [LARGE SCALE GENOMIC DNA]</scope>
</reference>
<name>A0A4Y2BLZ8_ARAVE</name>
<evidence type="ECO:0000313" key="1">
    <source>
        <dbReference type="EMBL" id="GBL93250.1"/>
    </source>
</evidence>
<accession>A0A4Y2BLZ8</accession>
<evidence type="ECO:0000313" key="2">
    <source>
        <dbReference type="Proteomes" id="UP000499080"/>
    </source>
</evidence>
<sequence length="126" mass="14170">MRRDGDERGREDTHLYPPMNVGDTWKGVEGQAKLPPSNDAVTVNDGMLNGSFVFFLSGRRRLLINFWRNSVGRFAVLGRGARSGVLLFPRCPSPDCADALNHSMNTDLWRRMSCLPIIILQSARDH</sequence>
<gene>
    <name evidence="1" type="ORF">AVEN_42687_1</name>
</gene>
<protein>
    <submittedName>
        <fullName evidence="1">Uncharacterized protein</fullName>
    </submittedName>
</protein>